<dbReference type="EMBL" id="BAAANY010000003">
    <property type="protein sequence ID" value="GAA1662861.1"/>
    <property type="molecule type" value="Genomic_DNA"/>
</dbReference>
<feature type="domain" description="DUF4440" evidence="1">
    <location>
        <begin position="3"/>
        <end position="109"/>
    </location>
</feature>
<dbReference type="Pfam" id="PF14534">
    <property type="entry name" value="DUF4440"/>
    <property type="match status" value="1"/>
</dbReference>
<dbReference type="Gene3D" id="3.10.450.50">
    <property type="match status" value="1"/>
</dbReference>
<evidence type="ECO:0000313" key="2">
    <source>
        <dbReference type="EMBL" id="GAA1662861.1"/>
    </source>
</evidence>
<dbReference type="InterPro" id="IPR027843">
    <property type="entry name" value="DUF4440"/>
</dbReference>
<keyword evidence="3" id="KW-1185">Reference proteome</keyword>
<evidence type="ECO:0000313" key="3">
    <source>
        <dbReference type="Proteomes" id="UP001500618"/>
    </source>
</evidence>
<protein>
    <submittedName>
        <fullName evidence="2">Nuclear transport factor 2 family protein</fullName>
    </submittedName>
</protein>
<organism evidence="2 3">
    <name type="scientific">Fodinicola feengrottensis</name>
    <dbReference type="NCBI Taxonomy" id="435914"/>
    <lineage>
        <taxon>Bacteria</taxon>
        <taxon>Bacillati</taxon>
        <taxon>Actinomycetota</taxon>
        <taxon>Actinomycetes</taxon>
        <taxon>Mycobacteriales</taxon>
        <taxon>Fodinicola</taxon>
    </lineage>
</organism>
<comment type="caution">
    <text evidence="2">The sequence shown here is derived from an EMBL/GenBank/DDBJ whole genome shotgun (WGS) entry which is preliminary data.</text>
</comment>
<reference evidence="2 3" key="1">
    <citation type="journal article" date="2019" name="Int. J. Syst. Evol. Microbiol.">
        <title>The Global Catalogue of Microorganisms (GCM) 10K type strain sequencing project: providing services to taxonomists for standard genome sequencing and annotation.</title>
        <authorList>
            <consortium name="The Broad Institute Genomics Platform"/>
            <consortium name="The Broad Institute Genome Sequencing Center for Infectious Disease"/>
            <person name="Wu L."/>
            <person name="Ma J."/>
        </authorList>
    </citation>
    <scope>NUCLEOTIDE SEQUENCE [LARGE SCALE GENOMIC DNA]</scope>
    <source>
        <strain evidence="2 3">JCM 14718</strain>
    </source>
</reference>
<gene>
    <name evidence="2" type="ORF">GCM10009765_10430</name>
</gene>
<dbReference type="RefSeq" id="WP_163569807.1">
    <property type="nucleotide sequence ID" value="NZ_BAAANY010000003.1"/>
</dbReference>
<sequence length="130" mass="13885">MKIEEFLTTWAAAECAGDTTAIGQLLTDDFTAVGPLGFTLSKEDWLGRHASGQMSYESYDFADVVVRSYEDTAVAIVRQHAIGTFNGHPVPSDLRASIVLVRSGDSWLLSTVHMSFVAGTPGAPPIPGRG</sequence>
<dbReference type="Proteomes" id="UP001500618">
    <property type="component" value="Unassembled WGS sequence"/>
</dbReference>
<accession>A0ABN2FZT8</accession>
<dbReference type="SUPFAM" id="SSF54427">
    <property type="entry name" value="NTF2-like"/>
    <property type="match status" value="1"/>
</dbReference>
<evidence type="ECO:0000259" key="1">
    <source>
        <dbReference type="Pfam" id="PF14534"/>
    </source>
</evidence>
<dbReference type="InterPro" id="IPR032710">
    <property type="entry name" value="NTF2-like_dom_sf"/>
</dbReference>
<proteinExistence type="predicted"/>
<name>A0ABN2FZT8_9ACTN</name>